<protein>
    <submittedName>
        <fullName evidence="1">OsmC family peroxiredoxin</fullName>
    </submittedName>
</protein>
<dbReference type="EMBL" id="CP053015">
    <property type="protein sequence ID" value="QJQ33388.1"/>
    <property type="molecule type" value="Genomic_DNA"/>
</dbReference>
<sequence>MARIHRYSLTLDWTGNRGNGTSGYRDYDRGHRLSAAGKLPIAGSSDPAFLGDAAAWNPEELLVASLVACHQLWFLHLAAEAGVIVTAYRDEPLGEMTEAADGGGQFTRVILRPCVDVDGVVEWDVITALHERAHQLCFIARSVNFPVLCEARQAAT</sequence>
<dbReference type="Proteomes" id="UP000503018">
    <property type="component" value="Chromosome"/>
</dbReference>
<name>A0A6M4AW81_9SPHN</name>
<dbReference type="Gene3D" id="3.30.300.20">
    <property type="match status" value="1"/>
</dbReference>
<organism evidence="1 2">
    <name type="scientific">Sphingomonas lacunae</name>
    <dbReference type="NCBI Taxonomy" id="2698828"/>
    <lineage>
        <taxon>Bacteria</taxon>
        <taxon>Pseudomonadati</taxon>
        <taxon>Pseudomonadota</taxon>
        <taxon>Alphaproteobacteria</taxon>
        <taxon>Sphingomonadales</taxon>
        <taxon>Sphingomonadaceae</taxon>
        <taxon>Sphingomonas</taxon>
    </lineage>
</organism>
<dbReference type="InterPro" id="IPR015946">
    <property type="entry name" value="KH_dom-like_a/b"/>
</dbReference>
<dbReference type="AlphaFoldDB" id="A0A6M4AW81"/>
<dbReference type="Pfam" id="PF02566">
    <property type="entry name" value="OsmC"/>
    <property type="match status" value="1"/>
</dbReference>
<gene>
    <name evidence="1" type="ORF">GV829_13875</name>
</gene>
<proteinExistence type="predicted"/>
<evidence type="ECO:0000313" key="2">
    <source>
        <dbReference type="Proteomes" id="UP000503018"/>
    </source>
</evidence>
<reference evidence="1 2" key="1">
    <citation type="submission" date="2020-01" db="EMBL/GenBank/DDBJ databases">
        <title>Sphingomonas sp. strain CSW-10.</title>
        <authorList>
            <person name="Chen W.-M."/>
        </authorList>
    </citation>
    <scope>NUCLEOTIDE SEQUENCE [LARGE SCALE GENOMIC DNA]</scope>
    <source>
        <strain evidence="1 2">CSW-10</strain>
    </source>
</reference>
<dbReference type="KEGG" id="slan:GV829_13875"/>
<dbReference type="InterPro" id="IPR036102">
    <property type="entry name" value="OsmC/Ohrsf"/>
</dbReference>
<dbReference type="InterPro" id="IPR003718">
    <property type="entry name" value="OsmC/Ohr_fam"/>
</dbReference>
<keyword evidence="2" id="KW-1185">Reference proteome</keyword>
<dbReference type="RefSeq" id="WP_169947594.1">
    <property type="nucleotide sequence ID" value="NZ_CP053015.1"/>
</dbReference>
<dbReference type="PANTHER" id="PTHR42830:SF2">
    <property type="entry name" value="OSMC_OHR FAMILY PROTEIN"/>
    <property type="match status" value="1"/>
</dbReference>
<dbReference type="PANTHER" id="PTHR42830">
    <property type="entry name" value="OSMOTICALLY INDUCIBLE FAMILY PROTEIN"/>
    <property type="match status" value="1"/>
</dbReference>
<dbReference type="InterPro" id="IPR052707">
    <property type="entry name" value="OsmC_Ohr_Peroxiredoxin"/>
</dbReference>
<accession>A0A6M4AW81</accession>
<dbReference type="SUPFAM" id="SSF82784">
    <property type="entry name" value="OsmC-like"/>
    <property type="match status" value="1"/>
</dbReference>
<evidence type="ECO:0000313" key="1">
    <source>
        <dbReference type="EMBL" id="QJQ33388.1"/>
    </source>
</evidence>